<proteinExistence type="predicted"/>
<evidence type="ECO:0000313" key="2">
    <source>
        <dbReference type="EMBL" id="OWM89694.1"/>
    </source>
</evidence>
<evidence type="ECO:0000256" key="1">
    <source>
        <dbReference type="SAM" id="MobiDB-lite"/>
    </source>
</evidence>
<reference evidence="3" key="1">
    <citation type="journal article" date="2017" name="Plant J.">
        <title>The pomegranate (Punica granatum L.) genome and the genomics of punicalagin biosynthesis.</title>
        <authorList>
            <person name="Qin G."/>
            <person name="Xu C."/>
            <person name="Ming R."/>
            <person name="Tang H."/>
            <person name="Guyot R."/>
            <person name="Kramer E.M."/>
            <person name="Hu Y."/>
            <person name="Yi X."/>
            <person name="Qi Y."/>
            <person name="Xu X."/>
            <person name="Gao Z."/>
            <person name="Pan H."/>
            <person name="Jian J."/>
            <person name="Tian Y."/>
            <person name="Yue Z."/>
            <person name="Xu Y."/>
        </authorList>
    </citation>
    <scope>NUCLEOTIDE SEQUENCE [LARGE SCALE GENOMIC DNA]</scope>
    <source>
        <strain evidence="3">cv. Dabenzi</strain>
    </source>
</reference>
<feature type="compositionally biased region" description="Acidic residues" evidence="1">
    <location>
        <begin position="119"/>
        <end position="134"/>
    </location>
</feature>
<gene>
    <name evidence="2" type="ORF">CDL15_Pgr024442</name>
</gene>
<accession>A0A218XXL7</accession>
<dbReference type="EMBL" id="MTKT01000666">
    <property type="protein sequence ID" value="OWM89694.1"/>
    <property type="molecule type" value="Genomic_DNA"/>
</dbReference>
<protein>
    <submittedName>
        <fullName evidence="2">Uncharacterized protein</fullName>
    </submittedName>
</protein>
<name>A0A218XXL7_PUNGR</name>
<comment type="caution">
    <text evidence="2">The sequence shown here is derived from an EMBL/GenBank/DDBJ whole genome shotgun (WGS) entry which is preliminary data.</text>
</comment>
<sequence>MVSIVLRQYIDRFYKLGATIVKFHKDVLDEVNELLFKDWKEKVREVTSQQTNTSSSVVPPQAETWRKVVGTNKNDRLMSSFRLLALIAVNEKSKKGNKKDQLKKKGKSGSKEERHVVEESDENDDEDEDEEESHEELNDTSSSDD</sequence>
<dbReference type="AlphaFoldDB" id="A0A218XXL7"/>
<organism evidence="2 3">
    <name type="scientific">Punica granatum</name>
    <name type="common">Pomegranate</name>
    <dbReference type="NCBI Taxonomy" id="22663"/>
    <lineage>
        <taxon>Eukaryota</taxon>
        <taxon>Viridiplantae</taxon>
        <taxon>Streptophyta</taxon>
        <taxon>Embryophyta</taxon>
        <taxon>Tracheophyta</taxon>
        <taxon>Spermatophyta</taxon>
        <taxon>Magnoliopsida</taxon>
        <taxon>eudicotyledons</taxon>
        <taxon>Gunneridae</taxon>
        <taxon>Pentapetalae</taxon>
        <taxon>rosids</taxon>
        <taxon>malvids</taxon>
        <taxon>Myrtales</taxon>
        <taxon>Lythraceae</taxon>
        <taxon>Punica</taxon>
    </lineage>
</organism>
<feature type="compositionally biased region" description="Basic and acidic residues" evidence="1">
    <location>
        <begin position="109"/>
        <end position="118"/>
    </location>
</feature>
<evidence type="ECO:0000313" key="3">
    <source>
        <dbReference type="Proteomes" id="UP000197138"/>
    </source>
</evidence>
<dbReference type="Proteomes" id="UP000197138">
    <property type="component" value="Unassembled WGS sequence"/>
</dbReference>
<feature type="region of interest" description="Disordered" evidence="1">
    <location>
        <begin position="93"/>
        <end position="145"/>
    </location>
</feature>